<reference evidence="7 8" key="1">
    <citation type="submission" date="2013-08" db="EMBL/GenBank/DDBJ databases">
        <title>The genome sequence of Knoellia aerolata.</title>
        <authorList>
            <person name="Zhu W."/>
            <person name="Wang G."/>
        </authorList>
    </citation>
    <scope>NUCLEOTIDE SEQUENCE [LARGE SCALE GENOMIC DNA]</scope>
    <source>
        <strain evidence="7 8">DSM 18566</strain>
    </source>
</reference>
<dbReference type="AlphaFoldDB" id="A0A0A0JTC0"/>
<dbReference type="InterPro" id="IPR020578">
    <property type="entry name" value="Aminotrans_V_PyrdxlP_BS"/>
</dbReference>
<evidence type="ECO:0000313" key="7">
    <source>
        <dbReference type="EMBL" id="KGN39929.1"/>
    </source>
</evidence>
<evidence type="ECO:0000256" key="3">
    <source>
        <dbReference type="ARBA" id="ARBA00022898"/>
    </source>
</evidence>
<comment type="catalytic activity">
    <reaction evidence="4">
        <text>(sulfur carrier)-H + L-cysteine = (sulfur carrier)-SH + L-alanine</text>
        <dbReference type="Rhea" id="RHEA:43892"/>
        <dbReference type="Rhea" id="RHEA-COMP:14737"/>
        <dbReference type="Rhea" id="RHEA-COMP:14739"/>
        <dbReference type="ChEBI" id="CHEBI:29917"/>
        <dbReference type="ChEBI" id="CHEBI:35235"/>
        <dbReference type="ChEBI" id="CHEBI:57972"/>
        <dbReference type="ChEBI" id="CHEBI:64428"/>
        <dbReference type="EC" id="2.8.1.7"/>
    </reaction>
</comment>
<organism evidence="7 8">
    <name type="scientific">Knoellia aerolata DSM 18566</name>
    <dbReference type="NCBI Taxonomy" id="1385519"/>
    <lineage>
        <taxon>Bacteria</taxon>
        <taxon>Bacillati</taxon>
        <taxon>Actinomycetota</taxon>
        <taxon>Actinomycetes</taxon>
        <taxon>Micrococcales</taxon>
        <taxon>Intrasporangiaceae</taxon>
        <taxon>Knoellia</taxon>
    </lineage>
</organism>
<name>A0A0A0JTC0_9MICO</name>
<evidence type="ECO:0000256" key="1">
    <source>
        <dbReference type="ARBA" id="ARBA00001933"/>
    </source>
</evidence>
<sequence>MFSPGLLVGNPPPRWGAPGDDLVGCSNAVGKRGLASTSRVHRLSREHQMSIATSVPHTATPERRRTWLRSVPSPGQVVAEPGRVPAVVAAPHVPTCHGTLVEYANFDHGASTPALASVVAAVDKATATYSSVHRGQGWASQVSSHYYEAAREEVARFVGAREGDEVVFTRNTTDAFTLLARAVPRRTRVIVFATEHHATLLPWEPRNTTRLPVPLTHADAEILLADALARTRGSRTLVVLNGASNVTGEYWPVERLSAIARSHGARVALDAAQLVGHRRVDLDTLGVDYVAFSGHKIYAPYGAGALVGRADWLDAAAPYLAGGGATAAVGALSTTWRTGPARHEGGTPNVLGAVALAAACAAIRENRVALETHEAELTQRLVDGLRAVDGVETWSIFGDGADRAPVVTFTIDGLDSSLVSAALSAEHGIGVRDGKFCAHLLVDSLLADEDVDTAVRVSAGLATTDEHVERLLAAVASLAAQGPSVAYDHVEGSGWVPVDDRRGTPTDLPW</sequence>
<comment type="similarity">
    <text evidence="2">Belongs to the class-V pyridoxal-phosphate-dependent aminotransferase family. Csd subfamily.</text>
</comment>
<dbReference type="Pfam" id="PF00266">
    <property type="entry name" value="Aminotran_5"/>
    <property type="match status" value="1"/>
</dbReference>
<dbReference type="PROSITE" id="PS00595">
    <property type="entry name" value="AA_TRANSFER_CLASS_5"/>
    <property type="match status" value="1"/>
</dbReference>
<feature type="domain" description="Aminotransferase class V" evidence="6">
    <location>
        <begin position="106"/>
        <end position="471"/>
    </location>
</feature>
<dbReference type="eggNOG" id="COG0520">
    <property type="taxonomic scope" value="Bacteria"/>
</dbReference>
<dbReference type="InterPro" id="IPR000192">
    <property type="entry name" value="Aminotrans_V_dom"/>
</dbReference>
<gene>
    <name evidence="7" type="ORF">N801_17795</name>
</gene>
<keyword evidence="3" id="KW-0663">Pyridoxal phosphate</keyword>
<dbReference type="Proteomes" id="UP000030013">
    <property type="component" value="Unassembled WGS sequence"/>
</dbReference>
<evidence type="ECO:0000256" key="2">
    <source>
        <dbReference type="ARBA" id="ARBA00010447"/>
    </source>
</evidence>
<keyword evidence="8" id="KW-1185">Reference proteome</keyword>
<dbReference type="InterPro" id="IPR015424">
    <property type="entry name" value="PyrdxlP-dep_Trfase"/>
</dbReference>
<dbReference type="GO" id="GO:0031071">
    <property type="term" value="F:cysteine desulfurase activity"/>
    <property type="evidence" value="ECO:0007669"/>
    <property type="project" value="UniProtKB-EC"/>
</dbReference>
<proteinExistence type="inferred from homology"/>
<comment type="caution">
    <text evidence="7">The sequence shown here is derived from an EMBL/GenBank/DDBJ whole genome shotgun (WGS) entry which is preliminary data.</text>
</comment>
<dbReference type="PANTHER" id="PTHR43586:SF8">
    <property type="entry name" value="CYSTEINE DESULFURASE 1, CHLOROPLASTIC"/>
    <property type="match status" value="1"/>
</dbReference>
<dbReference type="STRING" id="1385519.N801_17795"/>
<dbReference type="PANTHER" id="PTHR43586">
    <property type="entry name" value="CYSTEINE DESULFURASE"/>
    <property type="match status" value="1"/>
</dbReference>
<comment type="cofactor">
    <cofactor evidence="1 5">
        <name>pyridoxal 5'-phosphate</name>
        <dbReference type="ChEBI" id="CHEBI:597326"/>
    </cofactor>
</comment>
<dbReference type="InterPro" id="IPR015422">
    <property type="entry name" value="PyrdxlP-dep_Trfase_small"/>
</dbReference>
<evidence type="ECO:0000259" key="6">
    <source>
        <dbReference type="Pfam" id="PF00266"/>
    </source>
</evidence>
<dbReference type="Gene3D" id="3.40.640.10">
    <property type="entry name" value="Type I PLP-dependent aspartate aminotransferase-like (Major domain)"/>
    <property type="match status" value="1"/>
</dbReference>
<dbReference type="Gene3D" id="3.90.1150.10">
    <property type="entry name" value="Aspartate Aminotransferase, domain 1"/>
    <property type="match status" value="1"/>
</dbReference>
<dbReference type="InterPro" id="IPR015421">
    <property type="entry name" value="PyrdxlP-dep_Trfase_major"/>
</dbReference>
<evidence type="ECO:0000256" key="4">
    <source>
        <dbReference type="ARBA" id="ARBA00050776"/>
    </source>
</evidence>
<dbReference type="SUPFAM" id="SSF53383">
    <property type="entry name" value="PLP-dependent transferases"/>
    <property type="match status" value="1"/>
</dbReference>
<evidence type="ECO:0000256" key="5">
    <source>
        <dbReference type="RuleBase" id="RU004504"/>
    </source>
</evidence>
<accession>A0A0A0JTC0</accession>
<dbReference type="EMBL" id="AVPL01000062">
    <property type="protein sequence ID" value="KGN39929.1"/>
    <property type="molecule type" value="Genomic_DNA"/>
</dbReference>
<evidence type="ECO:0000313" key="8">
    <source>
        <dbReference type="Proteomes" id="UP000030013"/>
    </source>
</evidence>
<protein>
    <submittedName>
        <fullName evidence="7">Cysteine desulfurase</fullName>
    </submittedName>
</protein>